<dbReference type="Pfam" id="PF02518">
    <property type="entry name" value="HATPase_c"/>
    <property type="match status" value="1"/>
</dbReference>
<keyword evidence="11 14" id="KW-1133">Transmembrane helix</keyword>
<evidence type="ECO:0000256" key="3">
    <source>
        <dbReference type="ARBA" id="ARBA00012438"/>
    </source>
</evidence>
<evidence type="ECO:0000256" key="4">
    <source>
        <dbReference type="ARBA" id="ARBA00022475"/>
    </source>
</evidence>
<dbReference type="InterPro" id="IPR005467">
    <property type="entry name" value="His_kinase_dom"/>
</dbReference>
<dbReference type="EMBL" id="MSZX01000015">
    <property type="protein sequence ID" value="OPA73607.1"/>
    <property type="molecule type" value="Genomic_DNA"/>
</dbReference>
<evidence type="ECO:0000256" key="8">
    <source>
        <dbReference type="ARBA" id="ARBA00022741"/>
    </source>
</evidence>
<dbReference type="PROSITE" id="PS50109">
    <property type="entry name" value="HIS_KIN"/>
    <property type="match status" value="1"/>
</dbReference>
<evidence type="ECO:0000256" key="13">
    <source>
        <dbReference type="ARBA" id="ARBA00023136"/>
    </source>
</evidence>
<evidence type="ECO:0000256" key="2">
    <source>
        <dbReference type="ARBA" id="ARBA00004651"/>
    </source>
</evidence>
<dbReference type="Gene3D" id="3.30.565.10">
    <property type="entry name" value="Histidine kinase-like ATPase, C-terminal domain"/>
    <property type="match status" value="1"/>
</dbReference>
<comment type="subcellular location">
    <subcellularLocation>
        <location evidence="2">Cell membrane</location>
        <topology evidence="2">Multi-pass membrane protein</topology>
    </subcellularLocation>
</comment>
<dbReference type="PANTHER" id="PTHR43065:SF53">
    <property type="entry name" value="SPORULATION KINASE B"/>
    <property type="match status" value="1"/>
</dbReference>
<gene>
    <name evidence="16" type="ORF">BVG16_27760</name>
</gene>
<evidence type="ECO:0000256" key="12">
    <source>
        <dbReference type="ARBA" id="ARBA00023012"/>
    </source>
</evidence>
<keyword evidence="9" id="KW-0418">Kinase</keyword>
<evidence type="ECO:0000256" key="9">
    <source>
        <dbReference type="ARBA" id="ARBA00022777"/>
    </source>
</evidence>
<reference evidence="16 17" key="1">
    <citation type="submission" date="2017-01" db="EMBL/GenBank/DDBJ databases">
        <title>Genome analysis of Paenibacillus selenitrireducens ES3-24.</title>
        <authorList>
            <person name="Xu D."/>
            <person name="Yao R."/>
            <person name="Zheng S."/>
        </authorList>
    </citation>
    <scope>NUCLEOTIDE SEQUENCE [LARGE SCALE GENOMIC DNA]</scope>
    <source>
        <strain evidence="16 17">ES3-24</strain>
    </source>
</reference>
<name>A0A1T2X159_9BACL</name>
<dbReference type="PRINTS" id="PR00344">
    <property type="entry name" value="BCTRLSENSOR"/>
</dbReference>
<feature type="transmembrane region" description="Helical" evidence="14">
    <location>
        <begin position="164"/>
        <end position="183"/>
    </location>
</feature>
<feature type="transmembrane region" description="Helical" evidence="14">
    <location>
        <begin position="132"/>
        <end position="152"/>
    </location>
</feature>
<dbReference type="PANTHER" id="PTHR43065">
    <property type="entry name" value="SENSOR HISTIDINE KINASE"/>
    <property type="match status" value="1"/>
</dbReference>
<dbReference type="STRING" id="1324314.BVG16_27760"/>
<dbReference type="Pfam" id="PF00512">
    <property type="entry name" value="HisKA"/>
    <property type="match status" value="1"/>
</dbReference>
<dbReference type="SUPFAM" id="SSF47384">
    <property type="entry name" value="Homodimeric domain of signal transducing histidine kinase"/>
    <property type="match status" value="1"/>
</dbReference>
<dbReference type="AlphaFoldDB" id="A0A1T2X159"/>
<dbReference type="InterPro" id="IPR003661">
    <property type="entry name" value="HisK_dim/P_dom"/>
</dbReference>
<evidence type="ECO:0000313" key="16">
    <source>
        <dbReference type="EMBL" id="OPA73607.1"/>
    </source>
</evidence>
<dbReference type="SMART" id="SM00387">
    <property type="entry name" value="HATPase_c"/>
    <property type="match status" value="1"/>
</dbReference>
<keyword evidence="12" id="KW-0902">Two-component regulatory system</keyword>
<dbReference type="InterPro" id="IPR003594">
    <property type="entry name" value="HATPase_dom"/>
</dbReference>
<evidence type="ECO:0000256" key="5">
    <source>
        <dbReference type="ARBA" id="ARBA00022553"/>
    </source>
</evidence>
<feature type="domain" description="Histidine kinase" evidence="15">
    <location>
        <begin position="211"/>
        <end position="416"/>
    </location>
</feature>
<dbReference type="EC" id="2.7.13.3" evidence="3"/>
<dbReference type="InterPro" id="IPR004358">
    <property type="entry name" value="Sig_transdc_His_kin-like_C"/>
</dbReference>
<dbReference type="Gene3D" id="1.10.287.130">
    <property type="match status" value="1"/>
</dbReference>
<dbReference type="InterPro" id="IPR036890">
    <property type="entry name" value="HATPase_C_sf"/>
</dbReference>
<evidence type="ECO:0000256" key="14">
    <source>
        <dbReference type="SAM" id="Phobius"/>
    </source>
</evidence>
<keyword evidence="10" id="KW-0067">ATP-binding</keyword>
<evidence type="ECO:0000256" key="11">
    <source>
        <dbReference type="ARBA" id="ARBA00022989"/>
    </source>
</evidence>
<dbReference type="SMART" id="SM00388">
    <property type="entry name" value="HisKA"/>
    <property type="match status" value="1"/>
</dbReference>
<organism evidence="16 17">
    <name type="scientific">Paenibacillus selenitireducens</name>
    <dbReference type="NCBI Taxonomy" id="1324314"/>
    <lineage>
        <taxon>Bacteria</taxon>
        <taxon>Bacillati</taxon>
        <taxon>Bacillota</taxon>
        <taxon>Bacilli</taxon>
        <taxon>Bacillales</taxon>
        <taxon>Paenibacillaceae</taxon>
        <taxon>Paenibacillus</taxon>
    </lineage>
</organism>
<feature type="transmembrane region" description="Helical" evidence="14">
    <location>
        <begin position="103"/>
        <end position="120"/>
    </location>
</feature>
<evidence type="ECO:0000256" key="1">
    <source>
        <dbReference type="ARBA" id="ARBA00000085"/>
    </source>
</evidence>
<dbReference type="GO" id="GO:0005886">
    <property type="term" value="C:plasma membrane"/>
    <property type="evidence" value="ECO:0007669"/>
    <property type="project" value="UniProtKB-SubCell"/>
</dbReference>
<dbReference type="Proteomes" id="UP000190188">
    <property type="component" value="Unassembled WGS sequence"/>
</dbReference>
<dbReference type="RefSeq" id="WP_078502456.1">
    <property type="nucleotide sequence ID" value="NZ_MSZX01000015.1"/>
</dbReference>
<evidence type="ECO:0000256" key="7">
    <source>
        <dbReference type="ARBA" id="ARBA00022692"/>
    </source>
</evidence>
<feature type="transmembrane region" description="Helical" evidence="14">
    <location>
        <begin position="70"/>
        <end position="97"/>
    </location>
</feature>
<dbReference type="OrthoDB" id="9815750at2"/>
<accession>A0A1T2X159</accession>
<comment type="caution">
    <text evidence="16">The sequence shown here is derived from an EMBL/GenBank/DDBJ whole genome shotgun (WGS) entry which is preliminary data.</text>
</comment>
<dbReference type="Pfam" id="PF07694">
    <property type="entry name" value="5TM-5TMR_LYT"/>
    <property type="match status" value="1"/>
</dbReference>
<evidence type="ECO:0000259" key="15">
    <source>
        <dbReference type="PROSITE" id="PS50109"/>
    </source>
</evidence>
<protein>
    <recommendedName>
        <fullName evidence="3">histidine kinase</fullName>
        <ecNumber evidence="3">2.7.13.3</ecNumber>
    </recommendedName>
</protein>
<dbReference type="CDD" id="cd00075">
    <property type="entry name" value="HATPase"/>
    <property type="match status" value="1"/>
</dbReference>
<keyword evidence="8" id="KW-0547">Nucleotide-binding</keyword>
<keyword evidence="13 14" id="KW-0472">Membrane</keyword>
<dbReference type="CDD" id="cd00082">
    <property type="entry name" value="HisKA"/>
    <property type="match status" value="1"/>
</dbReference>
<dbReference type="GO" id="GO:0005524">
    <property type="term" value="F:ATP binding"/>
    <property type="evidence" value="ECO:0007669"/>
    <property type="project" value="UniProtKB-KW"/>
</dbReference>
<dbReference type="InterPro" id="IPR036097">
    <property type="entry name" value="HisK_dim/P_sf"/>
</dbReference>
<sequence>MLKDLLLDILDILFPLLIYQFVCITNKNFYKRDQHRQMLLGLCCGTAIVLSMLLPATITNDFDGDLRSILLIISVLYGSYRGGIISLTFFLVCRFFIGMDGFFISFVASFIICAATYPFAARFHKRSPQTRFIICFLLTIASFIILWCASVFTYQMDELKSISITFQIFLLQLITMCMSVFLMEITIKAISMQEQIICTEKLNVTSQLAASVAHEIRSPLTSIKGFLQLLLRNAEGKEKQYLEISMVELNRMEYILNDFLNYAKPQIETKKVFTVSEILNQIKESIDPIAQSNSVGLDVVSEDNLWIQADQYKIKQALINIIKNSIDASIASKGQVSITAYRQLNKVCIKIRDNGVGMTSEQLSILGTPFYSTKMNGTGLGLMVTFRIVQAINGKLEFQSVKGEGTTALVILPSVADHKNKYHPID</sequence>
<evidence type="ECO:0000256" key="6">
    <source>
        <dbReference type="ARBA" id="ARBA00022679"/>
    </source>
</evidence>
<dbReference type="GO" id="GO:0071555">
    <property type="term" value="P:cell wall organization"/>
    <property type="evidence" value="ECO:0007669"/>
    <property type="project" value="InterPro"/>
</dbReference>
<keyword evidence="6" id="KW-0808">Transferase</keyword>
<evidence type="ECO:0000256" key="10">
    <source>
        <dbReference type="ARBA" id="ARBA00022840"/>
    </source>
</evidence>
<keyword evidence="17" id="KW-1185">Reference proteome</keyword>
<feature type="transmembrane region" description="Helical" evidence="14">
    <location>
        <begin position="38"/>
        <end position="58"/>
    </location>
</feature>
<dbReference type="SUPFAM" id="SSF55874">
    <property type="entry name" value="ATPase domain of HSP90 chaperone/DNA topoisomerase II/histidine kinase"/>
    <property type="match status" value="1"/>
</dbReference>
<keyword evidence="5" id="KW-0597">Phosphoprotein</keyword>
<dbReference type="GO" id="GO:0000155">
    <property type="term" value="F:phosphorelay sensor kinase activity"/>
    <property type="evidence" value="ECO:0007669"/>
    <property type="project" value="InterPro"/>
</dbReference>
<comment type="catalytic activity">
    <reaction evidence="1">
        <text>ATP + protein L-histidine = ADP + protein N-phospho-L-histidine.</text>
        <dbReference type="EC" id="2.7.13.3"/>
    </reaction>
</comment>
<evidence type="ECO:0000313" key="17">
    <source>
        <dbReference type="Proteomes" id="UP000190188"/>
    </source>
</evidence>
<feature type="transmembrane region" description="Helical" evidence="14">
    <location>
        <begin position="5"/>
        <end position="22"/>
    </location>
</feature>
<keyword evidence="7 14" id="KW-0812">Transmembrane</keyword>
<dbReference type="InterPro" id="IPR011620">
    <property type="entry name" value="Sig_transdc_His_kinase_LytS_TM"/>
</dbReference>
<keyword evidence="4" id="KW-1003">Cell membrane</keyword>
<proteinExistence type="predicted"/>